<dbReference type="CDD" id="cd00082">
    <property type="entry name" value="HisKA"/>
    <property type="match status" value="1"/>
</dbReference>
<evidence type="ECO:0000313" key="7">
    <source>
        <dbReference type="EMBL" id="MCY1078240.1"/>
    </source>
</evidence>
<dbReference type="PROSITE" id="PS50109">
    <property type="entry name" value="HIS_KIN"/>
    <property type="match status" value="1"/>
</dbReference>
<evidence type="ECO:0000256" key="3">
    <source>
        <dbReference type="ARBA" id="ARBA00022553"/>
    </source>
</evidence>
<dbReference type="Gene3D" id="3.30.565.10">
    <property type="entry name" value="Histidine kinase-like ATPase, C-terminal domain"/>
    <property type="match status" value="1"/>
</dbReference>
<evidence type="ECO:0000313" key="8">
    <source>
        <dbReference type="Proteomes" id="UP001207654"/>
    </source>
</evidence>
<dbReference type="Gene3D" id="1.10.287.130">
    <property type="match status" value="1"/>
</dbReference>
<dbReference type="Pfam" id="PF02518">
    <property type="entry name" value="HATPase_c"/>
    <property type="match status" value="1"/>
</dbReference>
<dbReference type="InterPro" id="IPR004358">
    <property type="entry name" value="Sig_transdc_His_kin-like_C"/>
</dbReference>
<keyword evidence="5" id="KW-1133">Transmembrane helix</keyword>
<evidence type="ECO:0000259" key="6">
    <source>
        <dbReference type="PROSITE" id="PS50109"/>
    </source>
</evidence>
<feature type="transmembrane region" description="Helical" evidence="5">
    <location>
        <begin position="21"/>
        <end position="38"/>
    </location>
</feature>
<dbReference type="EMBL" id="JAPNKA010000001">
    <property type="protein sequence ID" value="MCY1078240.1"/>
    <property type="molecule type" value="Genomic_DNA"/>
</dbReference>
<organism evidence="7 8">
    <name type="scientific">Archangium lansingense</name>
    <dbReference type="NCBI Taxonomy" id="2995310"/>
    <lineage>
        <taxon>Bacteria</taxon>
        <taxon>Pseudomonadati</taxon>
        <taxon>Myxococcota</taxon>
        <taxon>Myxococcia</taxon>
        <taxon>Myxococcales</taxon>
        <taxon>Cystobacterineae</taxon>
        <taxon>Archangiaceae</taxon>
        <taxon>Archangium</taxon>
    </lineage>
</organism>
<dbReference type="InterPro" id="IPR005467">
    <property type="entry name" value="His_kinase_dom"/>
</dbReference>
<dbReference type="PANTHER" id="PTHR43065">
    <property type="entry name" value="SENSOR HISTIDINE KINASE"/>
    <property type="match status" value="1"/>
</dbReference>
<dbReference type="Proteomes" id="UP001207654">
    <property type="component" value="Unassembled WGS sequence"/>
</dbReference>
<dbReference type="SMART" id="SM00388">
    <property type="entry name" value="HisKA"/>
    <property type="match status" value="1"/>
</dbReference>
<feature type="transmembrane region" description="Helical" evidence="5">
    <location>
        <begin position="83"/>
        <end position="103"/>
    </location>
</feature>
<keyword evidence="3" id="KW-0597">Phosphoprotein</keyword>
<reference evidence="7 8" key="1">
    <citation type="submission" date="2022-11" db="EMBL/GenBank/DDBJ databases">
        <title>Minimal conservation of predation-associated metabolite biosynthetic gene clusters underscores biosynthetic potential of Myxococcota including descriptions for ten novel species: Archangium lansinium sp. nov., Myxococcus landrumus sp. nov., Nannocystis bai.</title>
        <authorList>
            <person name="Ahearne A."/>
            <person name="Stevens C."/>
            <person name="Phillips K."/>
        </authorList>
    </citation>
    <scope>NUCLEOTIDE SEQUENCE [LARGE SCALE GENOMIC DNA]</scope>
    <source>
        <strain evidence="7 8">MIWBW</strain>
    </source>
</reference>
<keyword evidence="4" id="KW-0175">Coiled coil</keyword>
<comment type="caution">
    <text evidence="7">The sequence shown here is derived from an EMBL/GenBank/DDBJ whole genome shotgun (WGS) entry which is preliminary data.</text>
</comment>
<feature type="transmembrane region" description="Helical" evidence="5">
    <location>
        <begin position="44"/>
        <end position="62"/>
    </location>
</feature>
<proteinExistence type="predicted"/>
<dbReference type="Pfam" id="PF00512">
    <property type="entry name" value="HisKA"/>
    <property type="match status" value="1"/>
</dbReference>
<dbReference type="PANTHER" id="PTHR43065:SF50">
    <property type="entry name" value="HISTIDINE KINASE"/>
    <property type="match status" value="1"/>
</dbReference>
<accession>A0ABT4A9A3</accession>
<sequence>METRPGGSAELEQAQRGIQRIAGMGATSVNVALISTFWGNWRVVFAVVAVDLALISTNTVLLEWLTRKTSRAQAEAIRMTLNAAGIILVGTLTRWSVLLWVFVPYNMIWYFGLDRWVRLRMALYLGAINTVALSTGADPTTALAFSLVGIFGYLASEKRVSMLLMKHEELERAHQELQQLHQRAIEQERLSSLGLMAASVAHEINNPMSYVTSNVDSLLQDLREEQNLSSPLKEYVDDVLPATLDGIKRVNSIVSDLRRFSRGDFEGYSPYNFDAEVRTALRIARIQLGHVRVEEALDEVGTVVGRPRQLVQVLVNLLVNAGQATPSGGVVRLVTRRQGNRVHVEVRDTGSGMSEETKRHLFEPFFTTKPPGLGTGLGLSVVHGIIKAHGGRIEVESELGKGTCFIIDLPNVPPLPPENPSGGDLRAAR</sequence>
<evidence type="ECO:0000256" key="1">
    <source>
        <dbReference type="ARBA" id="ARBA00000085"/>
    </source>
</evidence>
<keyword evidence="5" id="KW-0472">Membrane</keyword>
<dbReference type="RefSeq" id="WP_267537029.1">
    <property type="nucleotide sequence ID" value="NZ_JAPNKA010000001.1"/>
</dbReference>
<dbReference type="CDD" id="cd00075">
    <property type="entry name" value="HATPase"/>
    <property type="match status" value="1"/>
</dbReference>
<dbReference type="InterPro" id="IPR003661">
    <property type="entry name" value="HisK_dim/P_dom"/>
</dbReference>
<keyword evidence="7" id="KW-0547">Nucleotide-binding</keyword>
<gene>
    <name evidence="7" type="ORF">OV287_27565</name>
</gene>
<dbReference type="SUPFAM" id="SSF55874">
    <property type="entry name" value="ATPase domain of HSP90 chaperone/DNA topoisomerase II/histidine kinase"/>
    <property type="match status" value="1"/>
</dbReference>
<comment type="catalytic activity">
    <reaction evidence="1">
        <text>ATP + protein L-histidine = ADP + protein N-phospho-L-histidine.</text>
        <dbReference type="EC" id="2.7.13.3"/>
    </reaction>
</comment>
<name>A0ABT4A9A3_9BACT</name>
<dbReference type="InterPro" id="IPR036890">
    <property type="entry name" value="HATPase_C_sf"/>
</dbReference>
<keyword evidence="5" id="KW-0812">Transmembrane</keyword>
<dbReference type="InterPro" id="IPR036097">
    <property type="entry name" value="HisK_dim/P_sf"/>
</dbReference>
<dbReference type="InterPro" id="IPR003594">
    <property type="entry name" value="HATPase_dom"/>
</dbReference>
<protein>
    <recommendedName>
        <fullName evidence="2">histidine kinase</fullName>
        <ecNumber evidence="2">2.7.13.3</ecNumber>
    </recommendedName>
</protein>
<dbReference type="SUPFAM" id="SSF47384">
    <property type="entry name" value="Homodimeric domain of signal transducing histidine kinase"/>
    <property type="match status" value="1"/>
</dbReference>
<keyword evidence="7" id="KW-0067">ATP-binding</keyword>
<feature type="domain" description="Histidine kinase" evidence="6">
    <location>
        <begin position="199"/>
        <end position="413"/>
    </location>
</feature>
<feature type="coiled-coil region" evidence="4">
    <location>
        <begin position="160"/>
        <end position="190"/>
    </location>
</feature>
<dbReference type="PRINTS" id="PR00344">
    <property type="entry name" value="BCTRLSENSOR"/>
</dbReference>
<evidence type="ECO:0000256" key="4">
    <source>
        <dbReference type="SAM" id="Coils"/>
    </source>
</evidence>
<dbReference type="GO" id="GO:0005524">
    <property type="term" value="F:ATP binding"/>
    <property type="evidence" value="ECO:0007669"/>
    <property type="project" value="UniProtKB-KW"/>
</dbReference>
<dbReference type="EC" id="2.7.13.3" evidence="2"/>
<dbReference type="SMART" id="SM00387">
    <property type="entry name" value="HATPase_c"/>
    <property type="match status" value="1"/>
</dbReference>
<evidence type="ECO:0000256" key="2">
    <source>
        <dbReference type="ARBA" id="ARBA00012438"/>
    </source>
</evidence>
<keyword evidence="8" id="KW-1185">Reference proteome</keyword>
<evidence type="ECO:0000256" key="5">
    <source>
        <dbReference type="SAM" id="Phobius"/>
    </source>
</evidence>